<dbReference type="GO" id="GO:0005929">
    <property type="term" value="C:cilium"/>
    <property type="evidence" value="ECO:0007669"/>
    <property type="project" value="TreeGrafter"/>
</dbReference>
<sequence>MQTRAKNLQAAIDGKYVFLYRNSKTQLQERKKLDIRLVQLNSVLSQIQEDYPQYREVLHKVHQKVSSRLKSPDPS</sequence>
<dbReference type="GO" id="GO:0005576">
    <property type="term" value="C:extracellular region"/>
    <property type="evidence" value="ECO:0007669"/>
    <property type="project" value="GOC"/>
</dbReference>
<dbReference type="InterPro" id="IPR037386">
    <property type="entry name" value="CCDC40"/>
</dbReference>
<dbReference type="EMBL" id="JH000695">
    <property type="protein sequence ID" value="EGW08247.1"/>
    <property type="molecule type" value="Genomic_DNA"/>
</dbReference>
<dbReference type="AlphaFoldDB" id="G3HTE4"/>
<name>G3HTE4_CRIGR</name>
<reference evidence="2" key="1">
    <citation type="journal article" date="2011" name="Nat. Biotechnol.">
        <title>The genomic sequence of the Chinese hamster ovary (CHO)-K1 cell line.</title>
        <authorList>
            <person name="Xu X."/>
            <person name="Nagarajan H."/>
            <person name="Lewis N.E."/>
            <person name="Pan S."/>
            <person name="Cai Z."/>
            <person name="Liu X."/>
            <person name="Chen W."/>
            <person name="Xie M."/>
            <person name="Wang W."/>
            <person name="Hammond S."/>
            <person name="Andersen M.R."/>
            <person name="Neff N."/>
            <person name="Passarelli B."/>
            <person name="Koh W."/>
            <person name="Fan H.C."/>
            <person name="Wang J."/>
            <person name="Gui Y."/>
            <person name="Lee K.H."/>
            <person name="Betenbaugh M.J."/>
            <person name="Quake S.R."/>
            <person name="Famili I."/>
            <person name="Palsson B.O."/>
            <person name="Wang J."/>
        </authorList>
    </citation>
    <scope>NUCLEOTIDE SEQUENCE [LARGE SCALE GENOMIC DNA]</scope>
    <source>
        <strain evidence="2">CHO K1 cell line</strain>
    </source>
</reference>
<evidence type="ECO:0000313" key="2">
    <source>
        <dbReference type="Proteomes" id="UP000001075"/>
    </source>
</evidence>
<dbReference type="PANTHER" id="PTHR16275">
    <property type="entry name" value="COILED-COIL DOMAIN-CONTAINING PROTEIN 40"/>
    <property type="match status" value="1"/>
</dbReference>
<accession>G3HTE4</accession>
<organism evidence="1 2">
    <name type="scientific">Cricetulus griseus</name>
    <name type="common">Chinese hamster</name>
    <name type="synonym">Cricetulus barabensis griseus</name>
    <dbReference type="NCBI Taxonomy" id="10029"/>
    <lineage>
        <taxon>Eukaryota</taxon>
        <taxon>Metazoa</taxon>
        <taxon>Chordata</taxon>
        <taxon>Craniata</taxon>
        <taxon>Vertebrata</taxon>
        <taxon>Euteleostomi</taxon>
        <taxon>Mammalia</taxon>
        <taxon>Eutheria</taxon>
        <taxon>Euarchontoglires</taxon>
        <taxon>Glires</taxon>
        <taxon>Rodentia</taxon>
        <taxon>Myomorpha</taxon>
        <taxon>Muroidea</taxon>
        <taxon>Cricetidae</taxon>
        <taxon>Cricetinae</taxon>
        <taxon>Cricetulus</taxon>
    </lineage>
</organism>
<dbReference type="Proteomes" id="UP000001075">
    <property type="component" value="Unassembled WGS sequence"/>
</dbReference>
<protein>
    <submittedName>
        <fullName evidence="1">Coiled-coil domain-containing protein 40</fullName>
    </submittedName>
</protein>
<dbReference type="GO" id="GO:0060287">
    <property type="term" value="P:epithelial cilium movement involved in determination of left/right asymmetry"/>
    <property type="evidence" value="ECO:0007669"/>
    <property type="project" value="TreeGrafter"/>
</dbReference>
<dbReference type="STRING" id="10029.G3HTE4"/>
<gene>
    <name evidence="1" type="ORF">I79_014169</name>
</gene>
<dbReference type="InParanoid" id="G3HTE4"/>
<proteinExistence type="predicted"/>
<dbReference type="eggNOG" id="ENOG502QQ91">
    <property type="taxonomic scope" value="Eukaryota"/>
</dbReference>
<dbReference type="PaxDb" id="10029-XP_007608446.1"/>
<dbReference type="GO" id="GO:0001947">
    <property type="term" value="P:heart looping"/>
    <property type="evidence" value="ECO:0007669"/>
    <property type="project" value="TreeGrafter"/>
</dbReference>
<dbReference type="GO" id="GO:0035082">
    <property type="term" value="P:axoneme assembly"/>
    <property type="evidence" value="ECO:0007669"/>
    <property type="project" value="InterPro"/>
</dbReference>
<dbReference type="GO" id="GO:0005737">
    <property type="term" value="C:cytoplasm"/>
    <property type="evidence" value="ECO:0007669"/>
    <property type="project" value="TreeGrafter"/>
</dbReference>
<evidence type="ECO:0000313" key="1">
    <source>
        <dbReference type="EMBL" id="EGW08247.1"/>
    </source>
</evidence>
<dbReference type="PANTHER" id="PTHR16275:SF8">
    <property type="entry name" value="COILED-COIL DOMAIN-CONTAINING PROTEIN 40"/>
    <property type="match status" value="1"/>
</dbReference>